<gene>
    <name evidence="2" type="ORF">F960_01922</name>
</gene>
<proteinExistence type="predicted"/>
<feature type="compositionally biased region" description="Polar residues" evidence="1">
    <location>
        <begin position="42"/>
        <end position="63"/>
    </location>
</feature>
<keyword evidence="3" id="KW-1185">Reference proteome</keyword>
<evidence type="ECO:0000313" key="2">
    <source>
        <dbReference type="EMBL" id="ENV33916.1"/>
    </source>
</evidence>
<reference evidence="2 3" key="1">
    <citation type="submission" date="2013-02" db="EMBL/GenBank/DDBJ databases">
        <title>The Genome Sequence of Acinetobacter gerneri CIP 107464.</title>
        <authorList>
            <consortium name="The Broad Institute Genome Sequencing Platform"/>
            <consortium name="The Broad Institute Genome Sequencing Center for Infectious Disease"/>
            <person name="Cerqueira G."/>
            <person name="Feldgarden M."/>
            <person name="Courvalin P."/>
            <person name="Perichon B."/>
            <person name="Grillot-Courvalin C."/>
            <person name="Clermont D."/>
            <person name="Rocha E."/>
            <person name="Yoon E.-J."/>
            <person name="Nemec A."/>
            <person name="Walker B."/>
            <person name="Young S.K."/>
            <person name="Zeng Q."/>
            <person name="Gargeya S."/>
            <person name="Fitzgerald M."/>
            <person name="Haas B."/>
            <person name="Abouelleil A."/>
            <person name="Alvarado L."/>
            <person name="Arachchi H.M."/>
            <person name="Berlin A.M."/>
            <person name="Chapman S.B."/>
            <person name="Dewar J."/>
            <person name="Goldberg J."/>
            <person name="Griggs A."/>
            <person name="Gujja S."/>
            <person name="Hansen M."/>
            <person name="Howarth C."/>
            <person name="Imamovic A."/>
            <person name="Larimer J."/>
            <person name="McCowan C."/>
            <person name="Murphy C."/>
            <person name="Neiman D."/>
            <person name="Pearson M."/>
            <person name="Priest M."/>
            <person name="Roberts A."/>
            <person name="Saif S."/>
            <person name="Shea T."/>
            <person name="Sisk P."/>
            <person name="Sykes S."/>
            <person name="Wortman J."/>
            <person name="Nusbaum C."/>
            <person name="Birren B."/>
        </authorList>
    </citation>
    <scope>NUCLEOTIDE SEQUENCE [LARGE SCALE GENOMIC DNA]</scope>
    <source>
        <strain evidence="2 3">CIP 107464</strain>
    </source>
</reference>
<accession>N8YB82</accession>
<organism evidence="2 3">
    <name type="scientific">Acinetobacter gerneri DSM 14967 = CIP 107464 = MTCC 9824</name>
    <dbReference type="NCBI Taxonomy" id="1120926"/>
    <lineage>
        <taxon>Bacteria</taxon>
        <taxon>Pseudomonadati</taxon>
        <taxon>Pseudomonadota</taxon>
        <taxon>Gammaproteobacteria</taxon>
        <taxon>Moraxellales</taxon>
        <taxon>Moraxellaceae</taxon>
        <taxon>Acinetobacter</taxon>
    </lineage>
</organism>
<name>N8YB82_9GAMM</name>
<comment type="caution">
    <text evidence="2">The sequence shown here is derived from an EMBL/GenBank/DDBJ whole genome shotgun (WGS) entry which is preliminary data.</text>
</comment>
<dbReference type="RefSeq" id="WP_004861973.1">
    <property type="nucleotide sequence ID" value="NZ_ASYY01000058.1"/>
</dbReference>
<dbReference type="EMBL" id="APPN01000063">
    <property type="protein sequence ID" value="ENV33916.1"/>
    <property type="molecule type" value="Genomic_DNA"/>
</dbReference>
<evidence type="ECO:0000256" key="1">
    <source>
        <dbReference type="SAM" id="MobiDB-lite"/>
    </source>
</evidence>
<dbReference type="AlphaFoldDB" id="N8YB82"/>
<sequence>MAIGIPYVEALNMPLHIAIAFLNDERQTLQRIEKNIEEQTAPAKSSIPQQPQRSNTETKTYISTVRLHGKK</sequence>
<dbReference type="HOGENOM" id="CLU_2629989_0_0_6"/>
<dbReference type="PATRIC" id="fig|1120926.3.peg.1851"/>
<dbReference type="OrthoDB" id="9983922at2"/>
<dbReference type="STRING" id="202952.GCA_000747725_01959"/>
<protein>
    <submittedName>
        <fullName evidence="2">Uncharacterized protein</fullName>
    </submittedName>
</protein>
<dbReference type="Proteomes" id="UP000013117">
    <property type="component" value="Unassembled WGS sequence"/>
</dbReference>
<evidence type="ECO:0000313" key="3">
    <source>
        <dbReference type="Proteomes" id="UP000013117"/>
    </source>
</evidence>
<dbReference type="GeneID" id="84209279"/>
<feature type="region of interest" description="Disordered" evidence="1">
    <location>
        <begin position="35"/>
        <end position="71"/>
    </location>
</feature>